<keyword evidence="3" id="KW-1185">Reference proteome</keyword>
<feature type="region of interest" description="Disordered" evidence="1">
    <location>
        <begin position="1"/>
        <end position="21"/>
    </location>
</feature>
<dbReference type="AlphaFoldDB" id="A0A917RD79"/>
<dbReference type="EMBL" id="BMMH01000002">
    <property type="protein sequence ID" value="GGL02127.1"/>
    <property type="molecule type" value="Genomic_DNA"/>
</dbReference>
<evidence type="ECO:0000256" key="1">
    <source>
        <dbReference type="SAM" id="MobiDB-lite"/>
    </source>
</evidence>
<comment type="caution">
    <text evidence="2">The sequence shown here is derived from an EMBL/GenBank/DDBJ whole genome shotgun (WGS) entry which is preliminary data.</text>
</comment>
<protein>
    <submittedName>
        <fullName evidence="2">Uncharacterized protein</fullName>
    </submittedName>
</protein>
<dbReference type="Proteomes" id="UP000638263">
    <property type="component" value="Unassembled WGS sequence"/>
</dbReference>
<reference evidence="2" key="2">
    <citation type="submission" date="2020-09" db="EMBL/GenBank/DDBJ databases">
        <authorList>
            <person name="Sun Q."/>
            <person name="Zhou Y."/>
        </authorList>
    </citation>
    <scope>NUCLEOTIDE SEQUENCE</scope>
    <source>
        <strain evidence="2">CGMCC 4.3508</strain>
    </source>
</reference>
<proteinExistence type="predicted"/>
<name>A0A917RD79_9NOCA</name>
<sequence length="130" mass="14732">MDRESDSLTMTEEPPGYSAAHLRPTVWGTRAELDNGQWETVWRLTFATPQPRRSVPIHVDEKSGFRAILETNGGTRGDLRVSTRGDAMSAAYYPLTFTSFAIVNDSVAEIREIQGRPRDWYAPFRDRIGE</sequence>
<gene>
    <name evidence="2" type="ORF">GCM10011588_16140</name>
</gene>
<evidence type="ECO:0000313" key="3">
    <source>
        <dbReference type="Proteomes" id="UP000638263"/>
    </source>
</evidence>
<reference evidence="2" key="1">
    <citation type="journal article" date="2014" name="Int. J. Syst. Evol. Microbiol.">
        <title>Complete genome sequence of Corynebacterium casei LMG S-19264T (=DSM 44701T), isolated from a smear-ripened cheese.</title>
        <authorList>
            <consortium name="US DOE Joint Genome Institute (JGI-PGF)"/>
            <person name="Walter F."/>
            <person name="Albersmeier A."/>
            <person name="Kalinowski J."/>
            <person name="Ruckert C."/>
        </authorList>
    </citation>
    <scope>NUCLEOTIDE SEQUENCE</scope>
    <source>
        <strain evidence="2">CGMCC 4.3508</strain>
    </source>
</reference>
<evidence type="ECO:0000313" key="2">
    <source>
        <dbReference type="EMBL" id="GGL02127.1"/>
    </source>
</evidence>
<accession>A0A917RD79</accession>
<organism evidence="2 3">
    <name type="scientific">Nocardia jinanensis</name>
    <dbReference type="NCBI Taxonomy" id="382504"/>
    <lineage>
        <taxon>Bacteria</taxon>
        <taxon>Bacillati</taxon>
        <taxon>Actinomycetota</taxon>
        <taxon>Actinomycetes</taxon>
        <taxon>Mycobacteriales</taxon>
        <taxon>Nocardiaceae</taxon>
        <taxon>Nocardia</taxon>
    </lineage>
</organism>